<sequence length="136" mass="14124">MSDKNTAPTAKLDELFASETDAGAEGAAVGDGSAAPAPTASLPAAEPAWLSPRPERPVRTTPRVRWAGIIWGLVFAAAGWFTVWTLLAEDRRAAFSDWILSLSGGGWAIVGALGLGALLLIIGLTQGLKAATRQRS</sequence>
<feature type="transmembrane region" description="Helical" evidence="2">
    <location>
        <begin position="107"/>
        <end position="128"/>
    </location>
</feature>
<dbReference type="Proteomes" id="UP001501079">
    <property type="component" value="Unassembled WGS sequence"/>
</dbReference>
<evidence type="ECO:0000256" key="2">
    <source>
        <dbReference type="SAM" id="Phobius"/>
    </source>
</evidence>
<accession>A0ABP8ABY9</accession>
<protein>
    <submittedName>
        <fullName evidence="3">Uncharacterized protein</fullName>
    </submittedName>
</protein>
<feature type="region of interest" description="Disordered" evidence="1">
    <location>
        <begin position="23"/>
        <end position="59"/>
    </location>
</feature>
<reference evidence="4" key="1">
    <citation type="journal article" date="2019" name="Int. J. Syst. Evol. Microbiol.">
        <title>The Global Catalogue of Microorganisms (GCM) 10K type strain sequencing project: providing services to taxonomists for standard genome sequencing and annotation.</title>
        <authorList>
            <consortium name="The Broad Institute Genomics Platform"/>
            <consortium name="The Broad Institute Genome Sequencing Center for Infectious Disease"/>
            <person name="Wu L."/>
            <person name="Ma J."/>
        </authorList>
    </citation>
    <scope>NUCLEOTIDE SEQUENCE [LARGE SCALE GENOMIC DNA]</scope>
    <source>
        <strain evidence="4">JCM 17591</strain>
    </source>
</reference>
<evidence type="ECO:0000256" key="1">
    <source>
        <dbReference type="SAM" id="MobiDB-lite"/>
    </source>
</evidence>
<dbReference type="RefSeq" id="WP_344757205.1">
    <property type="nucleotide sequence ID" value="NZ_BAABBW010000007.1"/>
</dbReference>
<evidence type="ECO:0000313" key="3">
    <source>
        <dbReference type="EMBL" id="GAA4181421.1"/>
    </source>
</evidence>
<comment type="caution">
    <text evidence="3">The sequence shown here is derived from an EMBL/GenBank/DDBJ whole genome shotgun (WGS) entry which is preliminary data.</text>
</comment>
<keyword evidence="4" id="KW-1185">Reference proteome</keyword>
<keyword evidence="2" id="KW-0812">Transmembrane</keyword>
<dbReference type="EMBL" id="BAABBW010000007">
    <property type="protein sequence ID" value="GAA4181421.1"/>
    <property type="molecule type" value="Genomic_DNA"/>
</dbReference>
<organism evidence="3 4">
    <name type="scientific">Gryllotalpicola koreensis</name>
    <dbReference type="NCBI Taxonomy" id="993086"/>
    <lineage>
        <taxon>Bacteria</taxon>
        <taxon>Bacillati</taxon>
        <taxon>Actinomycetota</taxon>
        <taxon>Actinomycetes</taxon>
        <taxon>Micrococcales</taxon>
        <taxon>Microbacteriaceae</taxon>
        <taxon>Gryllotalpicola</taxon>
    </lineage>
</organism>
<keyword evidence="2" id="KW-1133">Transmembrane helix</keyword>
<name>A0ABP8ABY9_9MICO</name>
<feature type="transmembrane region" description="Helical" evidence="2">
    <location>
        <begin position="66"/>
        <end position="87"/>
    </location>
</feature>
<feature type="compositionally biased region" description="Low complexity" evidence="1">
    <location>
        <begin position="23"/>
        <end position="48"/>
    </location>
</feature>
<evidence type="ECO:0000313" key="4">
    <source>
        <dbReference type="Proteomes" id="UP001501079"/>
    </source>
</evidence>
<proteinExistence type="predicted"/>
<keyword evidence="2" id="KW-0472">Membrane</keyword>
<gene>
    <name evidence="3" type="ORF">GCM10022287_36650</name>
</gene>